<evidence type="ECO:0000256" key="2">
    <source>
        <dbReference type="ARBA" id="ARBA00022448"/>
    </source>
</evidence>
<proteinExistence type="inferred from homology"/>
<reference evidence="7" key="1">
    <citation type="journal article" date="2020" name="mSystems">
        <title>Genome- and Community-Level Interaction Insights into Carbon Utilization and Element Cycling Functions of Hydrothermarchaeota in Hydrothermal Sediment.</title>
        <authorList>
            <person name="Zhou Z."/>
            <person name="Liu Y."/>
            <person name="Xu W."/>
            <person name="Pan J."/>
            <person name="Luo Z.H."/>
            <person name="Li M."/>
        </authorList>
    </citation>
    <scope>NUCLEOTIDE SEQUENCE [LARGE SCALE GENOMIC DNA]</scope>
    <source>
        <strain evidence="7">SpSt-86</strain>
    </source>
</reference>
<dbReference type="GO" id="GO:0005524">
    <property type="term" value="F:ATP binding"/>
    <property type="evidence" value="ECO:0007669"/>
    <property type="project" value="UniProtKB-KW"/>
</dbReference>
<dbReference type="CDD" id="cd03224">
    <property type="entry name" value="ABC_TM1139_LivF_branched"/>
    <property type="match status" value="1"/>
</dbReference>
<dbReference type="InterPro" id="IPR052156">
    <property type="entry name" value="BCAA_Transport_ATP-bd_LivF"/>
</dbReference>
<dbReference type="AlphaFoldDB" id="A0A832I5U0"/>
<dbReference type="GO" id="GO:0016887">
    <property type="term" value="F:ATP hydrolysis activity"/>
    <property type="evidence" value="ECO:0007669"/>
    <property type="project" value="InterPro"/>
</dbReference>
<keyword evidence="4 7" id="KW-0067">ATP-binding</keyword>
<dbReference type="InterPro" id="IPR017871">
    <property type="entry name" value="ABC_transporter-like_CS"/>
</dbReference>
<dbReference type="InterPro" id="IPR003439">
    <property type="entry name" value="ABC_transporter-like_ATP-bd"/>
</dbReference>
<dbReference type="Gene3D" id="3.40.50.300">
    <property type="entry name" value="P-loop containing nucleotide triphosphate hydrolases"/>
    <property type="match status" value="1"/>
</dbReference>
<dbReference type="InterPro" id="IPR003593">
    <property type="entry name" value="AAA+_ATPase"/>
</dbReference>
<comment type="similarity">
    <text evidence="1">Belongs to the ABC transporter superfamily.</text>
</comment>
<protein>
    <submittedName>
        <fullName evidence="7">ABC transporter ATP-binding protein</fullName>
    </submittedName>
</protein>
<dbReference type="GO" id="GO:0015807">
    <property type="term" value="P:L-amino acid transport"/>
    <property type="evidence" value="ECO:0007669"/>
    <property type="project" value="TreeGrafter"/>
</dbReference>
<accession>A0A832I5U0</accession>
<evidence type="ECO:0000256" key="5">
    <source>
        <dbReference type="ARBA" id="ARBA00022970"/>
    </source>
</evidence>
<keyword evidence="5" id="KW-0029">Amino-acid transport</keyword>
<dbReference type="PANTHER" id="PTHR43820">
    <property type="entry name" value="HIGH-AFFINITY BRANCHED-CHAIN AMINO ACID TRANSPORT ATP-BINDING PROTEIN LIVF"/>
    <property type="match status" value="1"/>
</dbReference>
<dbReference type="InterPro" id="IPR027417">
    <property type="entry name" value="P-loop_NTPase"/>
</dbReference>
<dbReference type="InterPro" id="IPR030660">
    <property type="entry name" value="ABC_branched_ATPase_LivF/BraG"/>
</dbReference>
<evidence type="ECO:0000313" key="7">
    <source>
        <dbReference type="EMBL" id="HGZ78920.1"/>
    </source>
</evidence>
<evidence type="ECO:0000256" key="3">
    <source>
        <dbReference type="ARBA" id="ARBA00022741"/>
    </source>
</evidence>
<sequence length="278" mass="30549">MREDLRYGLWKADCRGNAKPDPVESFGHQSLPWRGGATVNDVVLKIENLHVHYGSIHAVKGISIEVKKGQIITLIGANGAGKSTTLKAIMNLVKKSSGKVHFNGVNITDKPTHSIVQLGIAMVPEGRRIFPNLTVYENLMMGAYNRKDPDGIEKDLEWIFSLFPRLKERLKQPGGTLSGGEQQMLAVARGLMTRPKLLMLDEPSLGLAPLLVKEVFEVIQKIRDEAVTILLVEQNAYGALKIADYAYVLETGRIVLQGPGNELLANDDVRKAYLGAKG</sequence>
<organism evidence="7">
    <name type="scientific">Pseudothermotoga hypogea</name>
    <dbReference type="NCBI Taxonomy" id="57487"/>
    <lineage>
        <taxon>Bacteria</taxon>
        <taxon>Thermotogati</taxon>
        <taxon>Thermotogota</taxon>
        <taxon>Thermotogae</taxon>
        <taxon>Thermotogales</taxon>
        <taxon>Thermotogaceae</taxon>
        <taxon>Pseudothermotoga</taxon>
    </lineage>
</organism>
<name>A0A832I5U0_9THEM</name>
<dbReference type="PIRSF" id="PIRSF039137">
    <property type="entry name" value="ABC_branched_ATPase"/>
    <property type="match status" value="1"/>
</dbReference>
<dbReference type="PROSITE" id="PS50893">
    <property type="entry name" value="ABC_TRANSPORTER_2"/>
    <property type="match status" value="1"/>
</dbReference>
<keyword evidence="3" id="KW-0547">Nucleotide-binding</keyword>
<comment type="caution">
    <text evidence="7">The sequence shown here is derived from an EMBL/GenBank/DDBJ whole genome shotgun (WGS) entry which is preliminary data.</text>
</comment>
<dbReference type="SMART" id="SM00382">
    <property type="entry name" value="AAA"/>
    <property type="match status" value="1"/>
</dbReference>
<evidence type="ECO:0000256" key="1">
    <source>
        <dbReference type="ARBA" id="ARBA00005417"/>
    </source>
</evidence>
<dbReference type="PANTHER" id="PTHR43820:SF4">
    <property type="entry name" value="HIGH-AFFINITY BRANCHED-CHAIN AMINO ACID TRANSPORT ATP-BINDING PROTEIN LIVF"/>
    <property type="match status" value="1"/>
</dbReference>
<dbReference type="GO" id="GO:0015658">
    <property type="term" value="F:branched-chain amino acid transmembrane transporter activity"/>
    <property type="evidence" value="ECO:0007669"/>
    <property type="project" value="InterPro"/>
</dbReference>
<dbReference type="EMBL" id="DTKQ01000025">
    <property type="protein sequence ID" value="HGZ78920.1"/>
    <property type="molecule type" value="Genomic_DNA"/>
</dbReference>
<dbReference type="SUPFAM" id="SSF52540">
    <property type="entry name" value="P-loop containing nucleoside triphosphate hydrolases"/>
    <property type="match status" value="1"/>
</dbReference>
<evidence type="ECO:0000259" key="6">
    <source>
        <dbReference type="PROSITE" id="PS50893"/>
    </source>
</evidence>
<dbReference type="PROSITE" id="PS00211">
    <property type="entry name" value="ABC_TRANSPORTER_1"/>
    <property type="match status" value="1"/>
</dbReference>
<keyword evidence="2" id="KW-0813">Transport</keyword>
<feature type="domain" description="ABC transporter" evidence="6">
    <location>
        <begin position="44"/>
        <end position="276"/>
    </location>
</feature>
<gene>
    <name evidence="7" type="ORF">ENW55_02925</name>
</gene>
<evidence type="ECO:0000256" key="4">
    <source>
        <dbReference type="ARBA" id="ARBA00022840"/>
    </source>
</evidence>
<dbReference type="Pfam" id="PF00005">
    <property type="entry name" value="ABC_tran"/>
    <property type="match status" value="1"/>
</dbReference>